<feature type="domain" description="Methyltransferase type 11" evidence="1">
    <location>
        <begin position="1"/>
        <end position="92"/>
    </location>
</feature>
<dbReference type="GO" id="GO:0008757">
    <property type="term" value="F:S-adenosylmethionine-dependent methyltransferase activity"/>
    <property type="evidence" value="ECO:0007669"/>
    <property type="project" value="InterPro"/>
</dbReference>
<dbReference type="AlphaFoldDB" id="A0A2H0NHT2"/>
<keyword evidence="2" id="KW-0808">Transferase</keyword>
<evidence type="ECO:0000259" key="1">
    <source>
        <dbReference type="Pfam" id="PF08241"/>
    </source>
</evidence>
<dbReference type="PANTHER" id="PTHR43861:SF1">
    <property type="entry name" value="TRANS-ACONITATE 2-METHYLTRANSFERASE"/>
    <property type="match status" value="1"/>
</dbReference>
<name>A0A2H0NHT2_9BACT</name>
<dbReference type="PANTHER" id="PTHR43861">
    <property type="entry name" value="TRANS-ACONITATE 2-METHYLTRANSFERASE-RELATED"/>
    <property type="match status" value="1"/>
</dbReference>
<organism evidence="2 3">
    <name type="scientific">Candidatus Gottesmanbacteria bacterium CG11_big_fil_rev_8_21_14_0_20_37_11</name>
    <dbReference type="NCBI Taxonomy" id="1974575"/>
    <lineage>
        <taxon>Bacteria</taxon>
        <taxon>Candidatus Gottesmaniibacteriota</taxon>
    </lineage>
</organism>
<sequence>DLACGQGILARYLPKHVLYQGIDGATNLIGFAKSHTNNPNHQFLCADVTKQLPITKKDYSHAAIILALQNIEKPEIAIANISIHLGSNGIMVLVLNHPCFRIPRQSSWEIDEKNKLQYRRINRYLTPLKIPITVHPGRRFQSPVTWSFHFSISTLSNMLSQNGFLIESLEEWVSDKKSEGRMARMENRGRNEFPLFLAIKARKIKK</sequence>
<comment type="caution">
    <text evidence="2">The sequence shown here is derived from an EMBL/GenBank/DDBJ whole genome shotgun (WGS) entry which is preliminary data.</text>
</comment>
<dbReference type="Pfam" id="PF08241">
    <property type="entry name" value="Methyltransf_11"/>
    <property type="match status" value="1"/>
</dbReference>
<proteinExistence type="predicted"/>
<dbReference type="Gene3D" id="3.40.50.150">
    <property type="entry name" value="Vaccinia Virus protein VP39"/>
    <property type="match status" value="1"/>
</dbReference>
<evidence type="ECO:0000313" key="3">
    <source>
        <dbReference type="Proteomes" id="UP000230707"/>
    </source>
</evidence>
<evidence type="ECO:0000313" key="2">
    <source>
        <dbReference type="EMBL" id="PIR08451.1"/>
    </source>
</evidence>
<dbReference type="InterPro" id="IPR013216">
    <property type="entry name" value="Methyltransf_11"/>
</dbReference>
<dbReference type="SUPFAM" id="SSF53335">
    <property type="entry name" value="S-adenosyl-L-methionine-dependent methyltransferases"/>
    <property type="match status" value="1"/>
</dbReference>
<reference evidence="2 3" key="1">
    <citation type="submission" date="2017-09" db="EMBL/GenBank/DDBJ databases">
        <title>Depth-based differentiation of microbial function through sediment-hosted aquifers and enrichment of novel symbionts in the deep terrestrial subsurface.</title>
        <authorList>
            <person name="Probst A.J."/>
            <person name="Ladd B."/>
            <person name="Jarett J.K."/>
            <person name="Geller-Mcgrath D.E."/>
            <person name="Sieber C.M."/>
            <person name="Emerson J.B."/>
            <person name="Anantharaman K."/>
            <person name="Thomas B.C."/>
            <person name="Malmstrom R."/>
            <person name="Stieglmeier M."/>
            <person name="Klingl A."/>
            <person name="Woyke T."/>
            <person name="Ryan C.M."/>
            <person name="Banfield J.F."/>
        </authorList>
    </citation>
    <scope>NUCLEOTIDE SEQUENCE [LARGE SCALE GENOMIC DNA]</scope>
    <source>
        <strain evidence="2">CG11_big_fil_rev_8_21_14_0_20_37_11</strain>
    </source>
</reference>
<keyword evidence="2" id="KW-0489">Methyltransferase</keyword>
<feature type="non-terminal residue" evidence="2">
    <location>
        <position position="1"/>
    </location>
</feature>
<dbReference type="Proteomes" id="UP000230707">
    <property type="component" value="Unassembled WGS sequence"/>
</dbReference>
<protein>
    <submittedName>
        <fullName evidence="2">SAM-dependent methyltransferase</fullName>
    </submittedName>
</protein>
<dbReference type="EMBL" id="PCWS01000067">
    <property type="protein sequence ID" value="PIR08451.1"/>
    <property type="molecule type" value="Genomic_DNA"/>
</dbReference>
<dbReference type="InterPro" id="IPR029063">
    <property type="entry name" value="SAM-dependent_MTases_sf"/>
</dbReference>
<gene>
    <name evidence="2" type="ORF">COV53_02920</name>
</gene>
<accession>A0A2H0NHT2</accession>
<dbReference type="GO" id="GO:0032259">
    <property type="term" value="P:methylation"/>
    <property type="evidence" value="ECO:0007669"/>
    <property type="project" value="UniProtKB-KW"/>
</dbReference>